<organism evidence="3 4">
    <name type="scientific">Diaphorina citri</name>
    <name type="common">Asian citrus psyllid</name>
    <dbReference type="NCBI Taxonomy" id="121845"/>
    <lineage>
        <taxon>Eukaryota</taxon>
        <taxon>Metazoa</taxon>
        <taxon>Ecdysozoa</taxon>
        <taxon>Arthropoda</taxon>
        <taxon>Hexapoda</taxon>
        <taxon>Insecta</taxon>
        <taxon>Pterygota</taxon>
        <taxon>Neoptera</taxon>
        <taxon>Paraneoptera</taxon>
        <taxon>Hemiptera</taxon>
        <taxon>Sternorrhyncha</taxon>
        <taxon>Psylloidea</taxon>
        <taxon>Psyllidae</taxon>
        <taxon>Diaphorininae</taxon>
        <taxon>Diaphorina</taxon>
    </lineage>
</organism>
<accession>A0A1S4EFU4</accession>
<evidence type="ECO:0000313" key="3">
    <source>
        <dbReference type="Proteomes" id="UP000079169"/>
    </source>
</evidence>
<dbReference type="PROSITE" id="PS00028">
    <property type="entry name" value="ZINC_FINGER_C2H2_1"/>
    <property type="match status" value="1"/>
</dbReference>
<dbReference type="InterPro" id="IPR013087">
    <property type="entry name" value="Znf_C2H2_type"/>
</dbReference>
<dbReference type="KEGG" id="dci:108252817"/>
<feature type="domain" description="C2H2-type" evidence="2">
    <location>
        <begin position="184"/>
        <end position="204"/>
    </location>
</feature>
<dbReference type="Proteomes" id="UP000079169">
    <property type="component" value="Unplaced"/>
</dbReference>
<gene>
    <name evidence="4" type="primary">LOC108252817</name>
</gene>
<evidence type="ECO:0000313" key="4">
    <source>
        <dbReference type="RefSeq" id="XP_017301038.1"/>
    </source>
</evidence>
<dbReference type="AlphaFoldDB" id="A0A1S4EFU4"/>
<protein>
    <submittedName>
        <fullName evidence="4">Uncharacterized protein LOC108252817</fullName>
    </submittedName>
</protein>
<proteinExistence type="predicted"/>
<dbReference type="GeneID" id="108252817"/>
<dbReference type="RefSeq" id="XP_017301038.1">
    <property type="nucleotide sequence ID" value="XM_017445549.1"/>
</dbReference>
<name>A0A1S4EFU4_DIACI</name>
<keyword evidence="1" id="KW-1133">Transmembrane helix</keyword>
<dbReference type="PaxDb" id="121845-A0A1S4EFU4"/>
<keyword evidence="3" id="KW-1185">Reference proteome</keyword>
<reference evidence="4" key="1">
    <citation type="submission" date="2025-08" db="UniProtKB">
        <authorList>
            <consortium name="RefSeq"/>
        </authorList>
    </citation>
    <scope>IDENTIFICATION</scope>
</reference>
<keyword evidence="1" id="KW-0472">Membrane</keyword>
<evidence type="ECO:0000259" key="2">
    <source>
        <dbReference type="PROSITE" id="PS00028"/>
    </source>
</evidence>
<evidence type="ECO:0000256" key="1">
    <source>
        <dbReference type="SAM" id="Phobius"/>
    </source>
</evidence>
<feature type="transmembrane region" description="Helical" evidence="1">
    <location>
        <begin position="318"/>
        <end position="340"/>
    </location>
</feature>
<keyword evidence="1" id="KW-0812">Transmembrane</keyword>
<sequence length="355" mass="42015">MFAFANGTTVSLLDALILMKSKLGSVLDRYKTLHNLEGVRWNTDMLRKWNMTDKLKQQDEIMDKMNHSQLLELVAQHQYFDQWDESDNISTTLSYLTTLTEEEIQRREKSILEWQSKFRDMKKELYQVILKHFSPAELATMKPDMRRKIESLVEITNGTEPPKRQRRDAETTMVFTPRPFFEHCSQCVLNFTDKTNYYVHEFNHIVNESFFEQHKPTLSPQEQYDAWKANQSNLTTPAAIDVLLSKQTIPVLNESIPVAELKRYFVTRMDALSSRLAMKPDVVEEELQKLRARGSTFYQRYLPERINVTEVQETIPDVMLSINFFIQALLFVLMIYYKYLCKDPIEKKPKHNYFH</sequence>